<sequence>MNTKKALLSVLFFFLVFPTGGGFSRVLAKKDNPKHDNRSQTTKIHHGAQQTLEKADAPKDQPEEVVPNSQPPLFFLAKENLGSPYKTATLPPQATKDLLIAATSLFGLGLLLLSKIDSLLIPHAKTR</sequence>
<dbReference type="STRING" id="1797513.A2782_00560"/>
<dbReference type="AlphaFoldDB" id="A0A1G1UYV3"/>
<dbReference type="EMBL" id="MHBW01000030">
    <property type="protein sequence ID" value="OGY08255.1"/>
    <property type="molecule type" value="Genomic_DNA"/>
</dbReference>
<comment type="caution">
    <text evidence="3">The sequence shown here is derived from an EMBL/GenBank/DDBJ whole genome shotgun (WGS) entry which is preliminary data.</text>
</comment>
<keyword evidence="2" id="KW-0812">Transmembrane</keyword>
<evidence type="ECO:0000313" key="3">
    <source>
        <dbReference type="EMBL" id="OGY08255.1"/>
    </source>
</evidence>
<evidence type="ECO:0000256" key="1">
    <source>
        <dbReference type="SAM" id="MobiDB-lite"/>
    </source>
</evidence>
<proteinExistence type="predicted"/>
<organism evidence="3 4">
    <name type="scientific">Candidatus Blackburnbacteria bacterium RIFCSPHIGHO2_01_FULL_43_15b</name>
    <dbReference type="NCBI Taxonomy" id="1797513"/>
    <lineage>
        <taxon>Bacteria</taxon>
        <taxon>Candidatus Blackburniibacteriota</taxon>
    </lineage>
</organism>
<feature type="transmembrane region" description="Helical" evidence="2">
    <location>
        <begin position="98"/>
        <end position="121"/>
    </location>
</feature>
<name>A0A1G1UYV3_9BACT</name>
<feature type="compositionally biased region" description="Basic and acidic residues" evidence="1">
    <location>
        <begin position="28"/>
        <end position="38"/>
    </location>
</feature>
<feature type="region of interest" description="Disordered" evidence="1">
    <location>
        <begin position="28"/>
        <end position="69"/>
    </location>
</feature>
<evidence type="ECO:0000313" key="4">
    <source>
        <dbReference type="Proteomes" id="UP000177967"/>
    </source>
</evidence>
<accession>A0A1G1UYV3</accession>
<reference evidence="3 4" key="1">
    <citation type="journal article" date="2016" name="Nat. Commun.">
        <title>Thousands of microbial genomes shed light on interconnected biogeochemical processes in an aquifer system.</title>
        <authorList>
            <person name="Anantharaman K."/>
            <person name="Brown C.T."/>
            <person name="Hug L.A."/>
            <person name="Sharon I."/>
            <person name="Castelle C.J."/>
            <person name="Probst A.J."/>
            <person name="Thomas B.C."/>
            <person name="Singh A."/>
            <person name="Wilkins M.J."/>
            <person name="Karaoz U."/>
            <person name="Brodie E.L."/>
            <person name="Williams K.H."/>
            <person name="Hubbard S.S."/>
            <person name="Banfield J.F."/>
        </authorList>
    </citation>
    <scope>NUCLEOTIDE SEQUENCE [LARGE SCALE GENOMIC DNA]</scope>
</reference>
<feature type="compositionally biased region" description="Basic and acidic residues" evidence="1">
    <location>
        <begin position="53"/>
        <end position="62"/>
    </location>
</feature>
<keyword evidence="2" id="KW-0472">Membrane</keyword>
<evidence type="ECO:0000256" key="2">
    <source>
        <dbReference type="SAM" id="Phobius"/>
    </source>
</evidence>
<keyword evidence="2" id="KW-1133">Transmembrane helix</keyword>
<dbReference type="Proteomes" id="UP000177967">
    <property type="component" value="Unassembled WGS sequence"/>
</dbReference>
<gene>
    <name evidence="3" type="ORF">A2782_00560</name>
</gene>
<protein>
    <submittedName>
        <fullName evidence="3">Uncharacterized protein</fullName>
    </submittedName>
</protein>